<evidence type="ECO:0000313" key="5">
    <source>
        <dbReference type="Proteomes" id="UP000501705"/>
    </source>
</evidence>
<dbReference type="InterPro" id="IPR036661">
    <property type="entry name" value="Luciferase-like_sf"/>
</dbReference>
<feature type="domain" description="Luciferase-like" evidence="3">
    <location>
        <begin position="22"/>
        <end position="344"/>
    </location>
</feature>
<evidence type="ECO:0000313" key="4">
    <source>
        <dbReference type="EMBL" id="QIS03223.1"/>
    </source>
</evidence>
<dbReference type="Gene3D" id="3.20.20.30">
    <property type="entry name" value="Luciferase-like domain"/>
    <property type="match status" value="1"/>
</dbReference>
<evidence type="ECO:0000259" key="3">
    <source>
        <dbReference type="Pfam" id="PF00296"/>
    </source>
</evidence>
<evidence type="ECO:0000256" key="1">
    <source>
        <dbReference type="ARBA" id="ARBA00023002"/>
    </source>
</evidence>
<keyword evidence="1" id="KW-0560">Oxidoreductase</keyword>
<proteinExistence type="predicted"/>
<dbReference type="InterPro" id="IPR050564">
    <property type="entry name" value="F420-G6PD/mer"/>
</dbReference>
<dbReference type="InterPro" id="IPR011251">
    <property type="entry name" value="Luciferase-like_dom"/>
</dbReference>
<reference evidence="4 5" key="1">
    <citation type="journal article" date="2019" name="ACS Chem. Biol.">
        <title>Identification and Mobilization of a Cryptic Antibiotic Biosynthesis Gene Locus from a Human-Pathogenic Nocardia Isolate.</title>
        <authorList>
            <person name="Herisse M."/>
            <person name="Ishida K."/>
            <person name="Porter J.L."/>
            <person name="Howden B."/>
            <person name="Hertweck C."/>
            <person name="Stinear T.P."/>
            <person name="Pidot S.J."/>
        </authorList>
    </citation>
    <scope>NUCLEOTIDE SEQUENCE [LARGE SCALE GENOMIC DNA]</scope>
    <source>
        <strain evidence="4 5">AUSMDU00024985</strain>
    </source>
</reference>
<keyword evidence="2" id="KW-1133">Transmembrane helix</keyword>
<evidence type="ECO:0000256" key="2">
    <source>
        <dbReference type="SAM" id="Phobius"/>
    </source>
</evidence>
<dbReference type="PANTHER" id="PTHR43244">
    <property type="match status" value="1"/>
</dbReference>
<dbReference type="EMBL" id="CP046171">
    <property type="protein sequence ID" value="QIS03223.1"/>
    <property type="molecule type" value="Genomic_DNA"/>
</dbReference>
<keyword evidence="2" id="KW-0472">Membrane</keyword>
<protein>
    <submittedName>
        <fullName evidence="4">LLM class flavin-dependent oxidoreductase</fullName>
    </submittedName>
</protein>
<feature type="transmembrane region" description="Helical" evidence="2">
    <location>
        <begin position="346"/>
        <end position="371"/>
    </location>
</feature>
<dbReference type="AlphaFoldDB" id="A0A6G9XQX0"/>
<accession>A0A6G9XQX0</accession>
<keyword evidence="2" id="KW-0812">Transmembrane</keyword>
<organism evidence="4 5">
    <name type="scientific">Nocardia brasiliensis</name>
    <dbReference type="NCBI Taxonomy" id="37326"/>
    <lineage>
        <taxon>Bacteria</taxon>
        <taxon>Bacillati</taxon>
        <taxon>Actinomycetota</taxon>
        <taxon>Actinomycetes</taxon>
        <taxon>Mycobacteriales</taxon>
        <taxon>Nocardiaceae</taxon>
        <taxon>Nocardia</taxon>
    </lineage>
</organism>
<dbReference type="Proteomes" id="UP000501705">
    <property type="component" value="Chromosome"/>
</dbReference>
<dbReference type="GO" id="GO:0016705">
    <property type="term" value="F:oxidoreductase activity, acting on paired donors, with incorporation or reduction of molecular oxygen"/>
    <property type="evidence" value="ECO:0007669"/>
    <property type="project" value="InterPro"/>
</dbReference>
<name>A0A6G9XQX0_NOCBR</name>
<dbReference type="RefSeq" id="WP_167462290.1">
    <property type="nucleotide sequence ID" value="NZ_CP046171.1"/>
</dbReference>
<dbReference type="CDD" id="cd01097">
    <property type="entry name" value="Tetrahydromethanopterin_reductase"/>
    <property type="match status" value="1"/>
</dbReference>
<sequence>MSEARSFAVGTMAGVNPPLSAGRFVVRMARLGKLDSVLAPDHLISIFPRAIWDTEFTPQAKQISSPDEQFDYAPLLAHLAAGAGRVQLGVGVADPHRRHPVLLAQTFATLAHMTKAPPILGLGSGERENLDPYGFTWNRPVARLEEALQVIRAALTSTEPLDFAGKYYRIDGAPMDLRPPAGRMPQIWLGAHGPRMLELTGRYADGWYPWETQSPQEYERRLGLVHNAARAADRDPAAIVPAQMIQMLTARTQSGIQRLLRASSIRYLGLLAPHPVWDRCGAKHPFGEGFRGLIDLMPHRLTRAEVRAAIAEVPDEVLHEWLMIGTPPEILRRIHALADAGLRHAIVFPTAALVSAADAAFGYGVVLWLAARLRRH</sequence>
<gene>
    <name evidence="4" type="ORF">F5X71_13690</name>
</gene>
<dbReference type="PANTHER" id="PTHR43244:SF1">
    <property type="entry name" value="5,10-METHYLENETETRAHYDROMETHANOPTERIN REDUCTASE"/>
    <property type="match status" value="1"/>
</dbReference>
<dbReference type="SUPFAM" id="SSF51679">
    <property type="entry name" value="Bacterial luciferase-like"/>
    <property type="match status" value="1"/>
</dbReference>
<dbReference type="Pfam" id="PF00296">
    <property type="entry name" value="Bac_luciferase"/>
    <property type="match status" value="1"/>
</dbReference>